<dbReference type="InterPro" id="IPR019747">
    <property type="entry name" value="FERM_CS"/>
</dbReference>
<evidence type="ECO:0000259" key="1">
    <source>
        <dbReference type="PROSITE" id="PS50057"/>
    </source>
</evidence>
<dbReference type="SUPFAM" id="SSF50729">
    <property type="entry name" value="PH domain-like"/>
    <property type="match status" value="1"/>
</dbReference>
<keyword evidence="3" id="KW-1185">Reference proteome</keyword>
<accession>A0ABQ9U3E1</accession>
<dbReference type="InterPro" id="IPR011993">
    <property type="entry name" value="PH-like_dom_sf"/>
</dbReference>
<organism evidence="2 3">
    <name type="scientific">Saguinus oedipus</name>
    <name type="common">Cotton-top tamarin</name>
    <name type="synonym">Oedipomidas oedipus</name>
    <dbReference type="NCBI Taxonomy" id="9490"/>
    <lineage>
        <taxon>Eukaryota</taxon>
        <taxon>Metazoa</taxon>
        <taxon>Chordata</taxon>
        <taxon>Craniata</taxon>
        <taxon>Vertebrata</taxon>
        <taxon>Euteleostomi</taxon>
        <taxon>Mammalia</taxon>
        <taxon>Eutheria</taxon>
        <taxon>Euarchontoglires</taxon>
        <taxon>Primates</taxon>
        <taxon>Haplorrhini</taxon>
        <taxon>Platyrrhini</taxon>
        <taxon>Cebidae</taxon>
        <taxon>Callitrichinae</taxon>
        <taxon>Saguinus</taxon>
    </lineage>
</organism>
<sequence>MSEVQESISYGNKNQTLAIKQVGEGSHLIVACSHLIIWKLCLYLSEDRVIEHYLKIKGLTRGQAVVQYMKIVEALPTYGVHYYAVKDKQGLPWWLGISYKGIGQYDIQDKVKPRKPTIVKEMTDEEKATIPVINGLWLFPYKYQESESFDLGKPRFLCVWEWTQRKTQLSRIVTLPVEPVHVQGAHPTLVSRRTFGQSGLFVQTWYANSSLIKSIWVMAISQHQFYLDRKQSKAKIPSARSLDEIAMDLTETGTQRASKLVTLEAKRAYRQNAKGISPEHRREASSGQKTCRYCV</sequence>
<dbReference type="InterPro" id="IPR000299">
    <property type="entry name" value="FERM_domain"/>
</dbReference>
<dbReference type="PROSITE" id="PS50057">
    <property type="entry name" value="FERM_3"/>
    <property type="match status" value="1"/>
</dbReference>
<dbReference type="InterPro" id="IPR018980">
    <property type="entry name" value="FERM_PH-like_C"/>
</dbReference>
<dbReference type="InterPro" id="IPR047176">
    <property type="entry name" value="FRMD4A/B"/>
</dbReference>
<comment type="caution">
    <text evidence="2">The sequence shown here is derived from an EMBL/GenBank/DDBJ whole genome shotgun (WGS) entry which is preliminary data.</text>
</comment>
<gene>
    <name evidence="2" type="primary">FRMD4B_2</name>
    <name evidence="2" type="ORF">P7K49_030858</name>
</gene>
<evidence type="ECO:0000313" key="2">
    <source>
        <dbReference type="EMBL" id="KAK2091574.1"/>
    </source>
</evidence>
<dbReference type="InterPro" id="IPR019748">
    <property type="entry name" value="FERM_central"/>
</dbReference>
<dbReference type="SMART" id="SM01196">
    <property type="entry name" value="FERM_C"/>
    <property type="match status" value="1"/>
</dbReference>
<protein>
    <submittedName>
        <fullName evidence="2">FERM domain-containing protein 4B</fullName>
    </submittedName>
</protein>
<dbReference type="PANTHER" id="PTHR46079">
    <property type="entry name" value="FERM DOMAIN-CONTAINING PROTEIN 4"/>
    <property type="match status" value="1"/>
</dbReference>
<dbReference type="PROSITE" id="PS00661">
    <property type="entry name" value="FERM_2"/>
    <property type="match status" value="1"/>
</dbReference>
<dbReference type="EMBL" id="JASSZA010000016">
    <property type="protein sequence ID" value="KAK2091574.1"/>
    <property type="molecule type" value="Genomic_DNA"/>
</dbReference>
<dbReference type="PANTHER" id="PTHR46079:SF1">
    <property type="entry name" value="FERM DOMAIN-CONTAINING PROTEIN 4B"/>
    <property type="match status" value="1"/>
</dbReference>
<feature type="domain" description="FERM" evidence="1">
    <location>
        <begin position="1"/>
        <end position="230"/>
    </location>
</feature>
<dbReference type="Gene3D" id="2.30.29.30">
    <property type="entry name" value="Pleckstrin-homology domain (PH domain)/Phosphotyrosine-binding domain (PTB)"/>
    <property type="match status" value="1"/>
</dbReference>
<name>A0ABQ9U3E1_SAGOE</name>
<dbReference type="Pfam" id="PF00373">
    <property type="entry name" value="FERM_M"/>
    <property type="match status" value="1"/>
</dbReference>
<dbReference type="Proteomes" id="UP001266305">
    <property type="component" value="Unassembled WGS sequence"/>
</dbReference>
<evidence type="ECO:0000313" key="3">
    <source>
        <dbReference type="Proteomes" id="UP001266305"/>
    </source>
</evidence>
<proteinExistence type="predicted"/>
<reference evidence="2 3" key="1">
    <citation type="submission" date="2023-05" db="EMBL/GenBank/DDBJ databases">
        <title>B98-5 Cell Line De Novo Hybrid Assembly: An Optical Mapping Approach.</title>
        <authorList>
            <person name="Kananen K."/>
            <person name="Auerbach J.A."/>
            <person name="Kautto E."/>
            <person name="Blachly J.S."/>
        </authorList>
    </citation>
    <scope>NUCLEOTIDE SEQUENCE [LARGE SCALE GENOMIC DNA]</scope>
    <source>
        <strain evidence="2">B95-8</strain>
        <tissue evidence="2">Cell line</tissue>
    </source>
</reference>